<keyword evidence="5" id="KW-0547">Nucleotide-binding</keyword>
<dbReference type="PANTHER" id="PTHR43152">
    <property type="entry name" value="UVRABC SYSTEM PROTEIN A"/>
    <property type="match status" value="1"/>
</dbReference>
<accession>A0A0U1QQP3</accession>
<gene>
    <name evidence="18" type="ORF">SINU_04750</name>
</gene>
<dbReference type="GO" id="GO:0005737">
    <property type="term" value="C:cytoplasm"/>
    <property type="evidence" value="ECO:0007669"/>
    <property type="project" value="UniProtKB-SubCell"/>
</dbReference>
<evidence type="ECO:0000256" key="1">
    <source>
        <dbReference type="ARBA" id="ARBA00004496"/>
    </source>
</evidence>
<evidence type="ECO:0000256" key="3">
    <source>
        <dbReference type="ARBA" id="ARBA00022723"/>
    </source>
</evidence>
<evidence type="ECO:0000256" key="9">
    <source>
        <dbReference type="ARBA" id="ARBA00022833"/>
    </source>
</evidence>
<evidence type="ECO:0000256" key="5">
    <source>
        <dbReference type="ARBA" id="ARBA00022741"/>
    </source>
</evidence>
<evidence type="ECO:0000256" key="13">
    <source>
        <dbReference type="ARBA" id="ARBA00023204"/>
    </source>
</evidence>
<name>A0A0U1QQP3_9BACL</name>
<dbReference type="AlphaFoldDB" id="A0A0U1QQP3"/>
<dbReference type="OrthoDB" id="9809851at2"/>
<dbReference type="Gene3D" id="1.10.8.280">
    <property type="entry name" value="ABC transporter ATPase domain-like"/>
    <property type="match status" value="1"/>
</dbReference>
<keyword evidence="11" id="KW-0267">Excision nuclease</keyword>
<dbReference type="SUPFAM" id="SSF52540">
    <property type="entry name" value="P-loop containing nucleoside triphosphate hydrolases"/>
    <property type="match status" value="2"/>
</dbReference>
<evidence type="ECO:0000256" key="6">
    <source>
        <dbReference type="ARBA" id="ARBA00022763"/>
    </source>
</evidence>
<evidence type="ECO:0000256" key="14">
    <source>
        <dbReference type="ARBA" id="ARBA00038000"/>
    </source>
</evidence>
<keyword evidence="2" id="KW-0963">Cytoplasm</keyword>
<dbReference type="EMBL" id="AFVQ02000056">
    <property type="protein sequence ID" value="KLI03068.1"/>
    <property type="molecule type" value="Genomic_DNA"/>
</dbReference>
<evidence type="ECO:0000256" key="7">
    <source>
        <dbReference type="ARBA" id="ARBA00022769"/>
    </source>
</evidence>
<evidence type="ECO:0000259" key="17">
    <source>
        <dbReference type="Pfam" id="PF17755"/>
    </source>
</evidence>
<keyword evidence="13" id="KW-0234">DNA repair</keyword>
<comment type="subcellular location">
    <subcellularLocation>
        <location evidence="1">Cytoplasm</location>
    </subcellularLocation>
</comment>
<sequence>MEHVPQTIDIYHARTHNLKDVTLHLPLRRLVAIAGLSGSGKSSLAMGVLYAEGSRRYLEGLSAFTRRKLHQMEQADAEKIDFLPPALALRQRPPQLGRRSTVGTVTEIYNLLRLMFSRLGTHRCPNGHPIPPTLTAILNETCTCPICGAAFPLPAAETFAFNSVLGACPACGGLGERAEVDPARVISDPNKTIDQGAVASWRAAGRGYTVRLVRQLGVRTDVPWKDLSKKEQEIVLRGKPTKRPLIFHNRQTGEEYPIEFTYANAVEAVRQALVGDKNQTRYARMKKFLSVRPCQQCHGIRLRPEALQTRLLGRSISEAAALTIDELAQFADRLPKQLGSELQPIAAKLAAQMHLEIAPIHELGIGYLTLDRAGSTLSTGERQRLELLGMAKSRSTGILYVLDEPSVGLHPANVAGLQRIMRRMVANGNSLVVVDHNLEIIRSADYMIEMGPGAGEHGGHVVAEGTPAEVAALPDSLTGAFLSRRRIVQGRKQRSLAEDQAFLHMTVKDLHNLHHLSAKFPLHRMTAVTGVSGAGKTALVQESLVPAIRAGLTRKRLPAHLDKLTGTESIKRLLLVDAAPIGRNARSTPATYTGIFDDIRTIFSEASKKMNMGHDAGYFSFNVKGGRCETCEGRGEMTLDMQYLPEQRVRCPQCKGTRYQPEALSIHYKGKSIADVLAMNVDEAANFFNDQPKLAEALRLLQEVGLGYLRLGEATPALSGGEAQRMRLAGELKRHRSGTIYVLDEPSTGLHAQNIETLLAVLDRLMADDSTVILIDHDPDLIANCDYVIDLGPGGGPNGGTIVAEGTPQQITGNPRSLTGVYLAKRSAESRN</sequence>
<keyword evidence="9" id="KW-0862">Zinc</keyword>
<dbReference type="PANTHER" id="PTHR43152:SF3">
    <property type="entry name" value="UVRABC SYSTEM PROTEIN A"/>
    <property type="match status" value="1"/>
</dbReference>
<proteinExistence type="inferred from homology"/>
<dbReference type="InterPro" id="IPR017871">
    <property type="entry name" value="ABC_transporter-like_CS"/>
</dbReference>
<evidence type="ECO:0000256" key="12">
    <source>
        <dbReference type="ARBA" id="ARBA00023125"/>
    </source>
</evidence>
<keyword evidence="19" id="KW-1185">Reference proteome</keyword>
<dbReference type="InterPro" id="IPR041552">
    <property type="entry name" value="UvrA_DNA-bd"/>
</dbReference>
<keyword evidence="12" id="KW-0238">DNA-binding</keyword>
<keyword evidence="8" id="KW-0863">Zinc-finger</keyword>
<dbReference type="STRING" id="1069536.SINU_04750"/>
<keyword evidence="3" id="KW-0479">Metal-binding</keyword>
<dbReference type="InterPro" id="IPR027417">
    <property type="entry name" value="P-loop_NTPase"/>
</dbReference>
<organism evidence="18 19">
    <name type="scientific">Sporolactobacillus inulinus CASD</name>
    <dbReference type="NCBI Taxonomy" id="1069536"/>
    <lineage>
        <taxon>Bacteria</taxon>
        <taxon>Bacillati</taxon>
        <taxon>Bacillota</taxon>
        <taxon>Bacilli</taxon>
        <taxon>Bacillales</taxon>
        <taxon>Sporolactobacillaceae</taxon>
        <taxon>Sporolactobacillus</taxon>
    </lineage>
</organism>
<dbReference type="Gene3D" id="1.20.1580.10">
    <property type="entry name" value="ABC transporter ATPase like domain"/>
    <property type="match status" value="2"/>
</dbReference>
<evidence type="ECO:0000256" key="8">
    <source>
        <dbReference type="ARBA" id="ARBA00022771"/>
    </source>
</evidence>
<dbReference type="Pfam" id="PF17755">
    <property type="entry name" value="UvrA_DNA-bind"/>
    <property type="match status" value="1"/>
</dbReference>
<evidence type="ECO:0000256" key="16">
    <source>
        <dbReference type="ARBA" id="ARBA00042156"/>
    </source>
</evidence>
<protein>
    <recommendedName>
        <fullName evidence="15">UvrABC system protein A</fullName>
    </recommendedName>
    <alternativeName>
        <fullName evidence="16">Excinuclease ABC subunit A</fullName>
    </alternativeName>
</protein>
<comment type="similarity">
    <text evidence="14">Belongs to the ABC transporter superfamily. UvrA family.</text>
</comment>
<evidence type="ECO:0000256" key="11">
    <source>
        <dbReference type="ARBA" id="ARBA00022881"/>
    </source>
</evidence>
<dbReference type="PROSITE" id="PS00211">
    <property type="entry name" value="ABC_TRANSPORTER_1"/>
    <property type="match status" value="1"/>
</dbReference>
<keyword evidence="10" id="KW-0067">ATP-binding</keyword>
<dbReference type="GO" id="GO:0016887">
    <property type="term" value="F:ATP hydrolysis activity"/>
    <property type="evidence" value="ECO:0007669"/>
    <property type="project" value="InterPro"/>
</dbReference>
<keyword evidence="7" id="KW-0228">DNA excision</keyword>
<comment type="caution">
    <text evidence="18">The sequence shown here is derived from an EMBL/GenBank/DDBJ whole genome shotgun (WGS) entry which is preliminary data.</text>
</comment>
<keyword evidence="6" id="KW-0227">DNA damage</keyword>
<keyword evidence="4" id="KW-0677">Repeat</keyword>
<evidence type="ECO:0000256" key="10">
    <source>
        <dbReference type="ARBA" id="ARBA00022840"/>
    </source>
</evidence>
<evidence type="ECO:0000313" key="18">
    <source>
        <dbReference type="EMBL" id="KLI03068.1"/>
    </source>
</evidence>
<dbReference type="GO" id="GO:0006281">
    <property type="term" value="P:DNA repair"/>
    <property type="evidence" value="ECO:0007669"/>
    <property type="project" value="UniProtKB-KW"/>
</dbReference>
<evidence type="ECO:0000256" key="2">
    <source>
        <dbReference type="ARBA" id="ARBA00022490"/>
    </source>
</evidence>
<evidence type="ECO:0000313" key="19">
    <source>
        <dbReference type="Proteomes" id="UP000035553"/>
    </source>
</evidence>
<reference evidence="18 19" key="1">
    <citation type="journal article" date="2011" name="J. Bacteriol.">
        <title>Draft genome sequence of Sporolactobacillus inulinus strain CASD, an efficient D-lactic acid-producing bacterium with high-concentration lactate tolerance capability.</title>
        <authorList>
            <person name="Yu B."/>
            <person name="Su F."/>
            <person name="Wang L."/>
            <person name="Xu K."/>
            <person name="Zhao B."/>
            <person name="Xu P."/>
        </authorList>
    </citation>
    <scope>NUCLEOTIDE SEQUENCE [LARGE SCALE GENOMIC DNA]</scope>
    <source>
        <strain evidence="18 19">CASD</strain>
    </source>
</reference>
<dbReference type="GO" id="GO:0003677">
    <property type="term" value="F:DNA binding"/>
    <property type="evidence" value="ECO:0007669"/>
    <property type="project" value="UniProtKB-KW"/>
</dbReference>
<dbReference type="Gene3D" id="3.40.50.300">
    <property type="entry name" value="P-loop containing nucleotide triphosphate hydrolases"/>
    <property type="match status" value="2"/>
</dbReference>
<dbReference type="GO" id="GO:0004518">
    <property type="term" value="F:nuclease activity"/>
    <property type="evidence" value="ECO:0007669"/>
    <property type="project" value="UniProtKB-KW"/>
</dbReference>
<evidence type="ECO:0000256" key="4">
    <source>
        <dbReference type="ARBA" id="ARBA00022737"/>
    </source>
</evidence>
<feature type="domain" description="UvrA DNA-binding" evidence="17">
    <location>
        <begin position="181"/>
        <end position="269"/>
    </location>
</feature>
<dbReference type="GO" id="GO:0008270">
    <property type="term" value="F:zinc ion binding"/>
    <property type="evidence" value="ECO:0007669"/>
    <property type="project" value="UniProtKB-KW"/>
</dbReference>
<evidence type="ECO:0000256" key="15">
    <source>
        <dbReference type="ARBA" id="ARBA00039316"/>
    </source>
</evidence>
<dbReference type="Proteomes" id="UP000035553">
    <property type="component" value="Unassembled WGS sequence"/>
</dbReference>
<dbReference type="GO" id="GO:0005524">
    <property type="term" value="F:ATP binding"/>
    <property type="evidence" value="ECO:0007669"/>
    <property type="project" value="UniProtKB-KW"/>
</dbReference>